<sequence>MSDARSRESDPGKVLFERFVDLWNGEVDFADAKEFIADDFTVHSAELARYLGFPDSRRITTRDGLLDWVTSVRTLLDDVRFTTHPGPIREGDLVAGGYTVTGTYAGGAPHATVAPGTEVRYSGMSIVRLENDRIAEYWVLSDALGLLSQLGALRSA</sequence>
<reference evidence="2 3" key="1">
    <citation type="journal article" date="2019" name="Int. J. Syst. Evol. Microbiol.">
        <title>Streptomyces cyaneochromogenes sp. nov., a blue pigment-producing actinomycete from manganese-contaminated soil.</title>
        <authorList>
            <person name="Tang X."/>
            <person name="Zhao J."/>
            <person name="Li K."/>
            <person name="Chen Z."/>
            <person name="Sun Y."/>
            <person name="Gao J."/>
        </authorList>
    </citation>
    <scope>NUCLEOTIDE SEQUENCE [LARGE SCALE GENOMIC DNA]</scope>
    <source>
        <strain evidence="2 3">MK-45</strain>
    </source>
</reference>
<dbReference type="RefSeq" id="WP_126396435.1">
    <property type="nucleotide sequence ID" value="NZ_CP034539.1"/>
</dbReference>
<dbReference type="SUPFAM" id="SSF54427">
    <property type="entry name" value="NTF2-like"/>
    <property type="match status" value="1"/>
</dbReference>
<name>A0A3Q9EZ41_9ACTN</name>
<dbReference type="OrthoDB" id="4153705at2"/>
<keyword evidence="3" id="KW-1185">Reference proteome</keyword>
<dbReference type="InterPro" id="IPR032710">
    <property type="entry name" value="NTF2-like_dom_sf"/>
</dbReference>
<dbReference type="Pfam" id="PF12680">
    <property type="entry name" value="SnoaL_2"/>
    <property type="match status" value="1"/>
</dbReference>
<dbReference type="EMBL" id="CP034539">
    <property type="protein sequence ID" value="AZQ38782.1"/>
    <property type="molecule type" value="Genomic_DNA"/>
</dbReference>
<protein>
    <recommendedName>
        <fullName evidence="1">SnoaL-like domain-containing protein</fullName>
    </recommendedName>
</protein>
<dbReference type="Gene3D" id="3.10.450.50">
    <property type="match status" value="1"/>
</dbReference>
<proteinExistence type="predicted"/>
<evidence type="ECO:0000259" key="1">
    <source>
        <dbReference type="Pfam" id="PF12680"/>
    </source>
</evidence>
<evidence type="ECO:0000313" key="2">
    <source>
        <dbReference type="EMBL" id="AZQ38782.1"/>
    </source>
</evidence>
<dbReference type="Proteomes" id="UP000280298">
    <property type="component" value="Chromosome"/>
</dbReference>
<evidence type="ECO:0000313" key="3">
    <source>
        <dbReference type="Proteomes" id="UP000280298"/>
    </source>
</evidence>
<accession>A0A3Q9EZ41</accession>
<feature type="domain" description="SnoaL-like" evidence="1">
    <location>
        <begin position="17"/>
        <end position="137"/>
    </location>
</feature>
<organism evidence="2 3">
    <name type="scientific">Streptomyces cyaneochromogenes</name>
    <dbReference type="NCBI Taxonomy" id="2496836"/>
    <lineage>
        <taxon>Bacteria</taxon>
        <taxon>Bacillati</taxon>
        <taxon>Actinomycetota</taxon>
        <taxon>Actinomycetes</taxon>
        <taxon>Kitasatosporales</taxon>
        <taxon>Streptomycetaceae</taxon>
        <taxon>Streptomyces</taxon>
    </lineage>
</organism>
<gene>
    <name evidence="2" type="ORF">EJ357_39485</name>
</gene>
<dbReference type="KEGG" id="scya:EJ357_39485"/>
<dbReference type="AlphaFoldDB" id="A0A3Q9EZ41"/>
<dbReference type="InterPro" id="IPR037401">
    <property type="entry name" value="SnoaL-like"/>
</dbReference>